<dbReference type="SUPFAM" id="SSF52954">
    <property type="entry name" value="Class II aaRS ABD-related"/>
    <property type="match status" value="1"/>
</dbReference>
<dbReference type="PANTHER" id="PTHR10745">
    <property type="entry name" value="GLYCYL-TRNA SYNTHETASE/DNA POLYMERASE SUBUNIT GAMMA-2"/>
    <property type="match status" value="1"/>
</dbReference>
<feature type="domain" description="Anticodon-binding" evidence="1">
    <location>
        <begin position="306"/>
        <end position="375"/>
    </location>
</feature>
<dbReference type="PANTHER" id="PTHR10745:SF8">
    <property type="entry name" value="DNA POLYMERASE SUBUNIT GAMMA-2, MITOCHONDRIAL"/>
    <property type="match status" value="1"/>
</dbReference>
<evidence type="ECO:0000313" key="2">
    <source>
        <dbReference type="EMBL" id="CAG2190572.1"/>
    </source>
</evidence>
<dbReference type="AlphaFoldDB" id="A0A8S3Q3T8"/>
<organism evidence="2 3">
    <name type="scientific">Mytilus edulis</name>
    <name type="common">Blue mussel</name>
    <dbReference type="NCBI Taxonomy" id="6550"/>
    <lineage>
        <taxon>Eukaryota</taxon>
        <taxon>Metazoa</taxon>
        <taxon>Spiralia</taxon>
        <taxon>Lophotrochozoa</taxon>
        <taxon>Mollusca</taxon>
        <taxon>Bivalvia</taxon>
        <taxon>Autobranchia</taxon>
        <taxon>Pteriomorphia</taxon>
        <taxon>Mytilida</taxon>
        <taxon>Mytiloidea</taxon>
        <taxon>Mytilidae</taxon>
        <taxon>Mytilinae</taxon>
        <taxon>Mytilus</taxon>
    </lineage>
</organism>
<accession>A0A8S3Q3T8</accession>
<protein>
    <recommendedName>
        <fullName evidence="1">Anticodon-binding domain-containing protein</fullName>
    </recommendedName>
</protein>
<keyword evidence="3" id="KW-1185">Reference proteome</keyword>
<name>A0A8S3Q3T8_MYTED</name>
<comment type="caution">
    <text evidence="2">The sequence shown here is derived from an EMBL/GenBank/DDBJ whole genome shotgun (WGS) entry which is preliminary data.</text>
</comment>
<sequence length="377" mass="42658">MRVRNRNRGKFSSYTFGPAGVLTSRNLNQLLWDSLVTSQIDTYPVENSVFRNTDEPKQLRSNLSQGTLKHLPDILQLVNYTLPFAIVQRGQTFPESLATQYDDKFLFDSSVQTSIVLQYFCSPSSALQSFDWSILFSSVQTSIVLQYFCSPSSALQSFDQWIQQRLLWWRKYASDPAQISCSELETLNENTSRAFIQCQFPWGQDNVEEIISRGSNPVSDLQETTKVKLQCANGNKSYTPHLIECSTVLEHCLMACLCDAYTESTAQLGKKIYLLRYSAGTNHKIKLNLHPKIAPYKLSIVSSSKSRSNEIQEVASYLNKDLRNAGIDVFHAKDSLSVEDQFIRNDMMGLPYTAILSEGTLDSGTIELRNKDTTLKV</sequence>
<reference evidence="2" key="1">
    <citation type="submission" date="2021-03" db="EMBL/GenBank/DDBJ databases">
        <authorList>
            <person name="Bekaert M."/>
        </authorList>
    </citation>
    <scope>NUCLEOTIDE SEQUENCE</scope>
</reference>
<dbReference type="Proteomes" id="UP000683360">
    <property type="component" value="Unassembled WGS sequence"/>
</dbReference>
<dbReference type="OrthoDB" id="57698at2759"/>
<dbReference type="InterPro" id="IPR004154">
    <property type="entry name" value="Anticodon-bd"/>
</dbReference>
<dbReference type="InterPro" id="IPR045864">
    <property type="entry name" value="aa-tRNA-synth_II/BPL/LPL"/>
</dbReference>
<dbReference type="InterPro" id="IPR036621">
    <property type="entry name" value="Anticodon-bd_dom_sf"/>
</dbReference>
<evidence type="ECO:0000259" key="1">
    <source>
        <dbReference type="Pfam" id="PF03129"/>
    </source>
</evidence>
<dbReference type="InterPro" id="IPR027031">
    <property type="entry name" value="Gly-tRNA_synthase/POLG2"/>
</dbReference>
<dbReference type="GO" id="GO:0006264">
    <property type="term" value="P:mitochondrial DNA replication"/>
    <property type="evidence" value="ECO:0007669"/>
    <property type="project" value="TreeGrafter"/>
</dbReference>
<dbReference type="GO" id="GO:0005739">
    <property type="term" value="C:mitochondrion"/>
    <property type="evidence" value="ECO:0007669"/>
    <property type="project" value="TreeGrafter"/>
</dbReference>
<gene>
    <name evidence="2" type="ORF">MEDL_5831</name>
</gene>
<dbReference type="SUPFAM" id="SSF55681">
    <property type="entry name" value="Class II aaRS and biotin synthetases"/>
    <property type="match status" value="1"/>
</dbReference>
<dbReference type="EMBL" id="CAJPWZ010000335">
    <property type="protein sequence ID" value="CAG2190572.1"/>
    <property type="molecule type" value="Genomic_DNA"/>
</dbReference>
<dbReference type="Gene3D" id="3.30.930.10">
    <property type="entry name" value="Bira Bifunctional Protein, Domain 2"/>
    <property type="match status" value="2"/>
</dbReference>
<proteinExistence type="predicted"/>
<evidence type="ECO:0000313" key="3">
    <source>
        <dbReference type="Proteomes" id="UP000683360"/>
    </source>
</evidence>
<dbReference type="Pfam" id="PF03129">
    <property type="entry name" value="HGTP_anticodon"/>
    <property type="match status" value="1"/>
</dbReference>
<dbReference type="Gene3D" id="3.40.50.800">
    <property type="entry name" value="Anticodon-binding domain"/>
    <property type="match status" value="1"/>
</dbReference>